<comment type="caution">
    <text evidence="1">The sequence shown here is derived from an EMBL/GenBank/DDBJ whole genome shotgun (WGS) entry which is preliminary data.</text>
</comment>
<dbReference type="Proteomes" id="UP000558284">
    <property type="component" value="Unassembled WGS sequence"/>
</dbReference>
<reference evidence="1 2" key="1">
    <citation type="submission" date="2020-07" db="EMBL/GenBank/DDBJ databases">
        <title>Definition of the novel symbiovar canariense within Mesorhizobium novociceri, a new species of genus Mesorhizobium nodulating Cicer canariense in the Caldera de Taburiente National Park (La Palma, Canary Islands).</title>
        <authorList>
            <person name="Leon-Barrios M."/>
            <person name="Perez-Yepez J."/>
            <person name="Flores-Felix J.D."/>
            <person name="Ramirez-Baena M.H."/>
            <person name="Pulido-Suarez L."/>
            <person name="Igual J.M."/>
            <person name="Velazquez E."/>
            <person name="Peix A."/>
        </authorList>
    </citation>
    <scope>NUCLEOTIDE SEQUENCE [LARGE SCALE GENOMIC DNA]</scope>
    <source>
        <strain evidence="1 2">CCANP35</strain>
    </source>
</reference>
<dbReference type="RefSeq" id="WP_181058869.1">
    <property type="nucleotide sequence ID" value="NZ_JACDTY010000008.1"/>
</dbReference>
<keyword evidence="2" id="KW-1185">Reference proteome</keyword>
<dbReference type="EMBL" id="JACDTY010000008">
    <property type="protein sequence ID" value="MBA1142000.1"/>
    <property type="molecule type" value="Genomic_DNA"/>
</dbReference>
<accession>A0A838B9F7</accession>
<name>A0A838B9F7_9HYPH</name>
<sequence>MVGFDFDSPPADSAEVNLSAACERQLLPLVCGIVEAAVAAGWSREDVLLAMVELSWDLYEKRRGDL</sequence>
<gene>
    <name evidence="1" type="ORF">H0241_17270</name>
</gene>
<proteinExistence type="predicted"/>
<evidence type="ECO:0000313" key="2">
    <source>
        <dbReference type="Proteomes" id="UP000558284"/>
    </source>
</evidence>
<protein>
    <submittedName>
        <fullName evidence="1">Uncharacterized protein</fullName>
    </submittedName>
</protein>
<organism evidence="1 2">
    <name type="scientific">Mesorhizobium neociceri</name>
    <dbReference type="NCBI Taxonomy" id="1307853"/>
    <lineage>
        <taxon>Bacteria</taxon>
        <taxon>Pseudomonadati</taxon>
        <taxon>Pseudomonadota</taxon>
        <taxon>Alphaproteobacteria</taxon>
        <taxon>Hyphomicrobiales</taxon>
        <taxon>Phyllobacteriaceae</taxon>
        <taxon>Mesorhizobium</taxon>
    </lineage>
</organism>
<evidence type="ECO:0000313" key="1">
    <source>
        <dbReference type="EMBL" id="MBA1142000.1"/>
    </source>
</evidence>
<dbReference type="AlphaFoldDB" id="A0A838B9F7"/>